<proteinExistence type="predicted"/>
<dbReference type="EMBL" id="BQKE01000002">
    <property type="protein sequence ID" value="GJM63379.1"/>
    <property type="molecule type" value="Genomic_DNA"/>
</dbReference>
<protein>
    <submittedName>
        <fullName evidence="1">Uncharacterized protein</fullName>
    </submittedName>
</protein>
<evidence type="ECO:0000313" key="1">
    <source>
        <dbReference type="EMBL" id="GJM63379.1"/>
    </source>
</evidence>
<gene>
    <name evidence="1" type="ORF">PEDI_39310</name>
</gene>
<accession>A0AAN4W1Z1</accession>
<sequence>MLWSTSVWSQSLKRTLNANREAFREEMLQELKATDFSDPWINKVLWAIPAFNLYERGAEETFRALIGKYKTLEAQRRYHFLLAFYDRSDFLTGEQLSQMLDTEIDVKCRALIYACLFQRSLCPKIRDVGPYEKVLNTLVNETYYDRLQNNDIFKVLRLLNREQLNLVAFVDPDRNQIGSIQVLQKDGRLSENVYPFLFRAASNAPSCFTNGNTPTGFFKIRGTGNSDNPFIGPSTTIETYLIGEYPDDPDWQTIKDYDRLVPEHLRGNEMLYQAFYAGQLQRSEIIIHGSTIDPTFFRNTDFYPFTPSLGCMTAKEIWDPEAGNLLVSSQLDLIKATEVDGRPWGFLLIVNKELN</sequence>
<keyword evidence="2" id="KW-1185">Reference proteome</keyword>
<evidence type="ECO:0000313" key="2">
    <source>
        <dbReference type="Proteomes" id="UP001310022"/>
    </source>
</evidence>
<dbReference type="Proteomes" id="UP001310022">
    <property type="component" value="Unassembled WGS sequence"/>
</dbReference>
<comment type="caution">
    <text evidence="1">The sequence shown here is derived from an EMBL/GenBank/DDBJ whole genome shotgun (WGS) entry which is preliminary data.</text>
</comment>
<reference evidence="1 2" key="1">
    <citation type="submission" date="2021-12" db="EMBL/GenBank/DDBJ databases">
        <title>Genome sequencing of bacteria with rrn-lacking chromosome and rrn-plasmid.</title>
        <authorList>
            <person name="Anda M."/>
            <person name="Iwasaki W."/>
        </authorList>
    </citation>
    <scope>NUCLEOTIDE SEQUENCE [LARGE SCALE GENOMIC DNA]</scope>
    <source>
        <strain evidence="1 2">NBRC 15940</strain>
    </source>
</reference>
<dbReference type="AlphaFoldDB" id="A0AAN4W1Z1"/>
<name>A0AAN4W1Z1_9BACT</name>
<organism evidence="1 2">
    <name type="scientific">Persicobacter diffluens</name>
    <dbReference type="NCBI Taxonomy" id="981"/>
    <lineage>
        <taxon>Bacteria</taxon>
        <taxon>Pseudomonadati</taxon>
        <taxon>Bacteroidota</taxon>
        <taxon>Cytophagia</taxon>
        <taxon>Cytophagales</taxon>
        <taxon>Persicobacteraceae</taxon>
        <taxon>Persicobacter</taxon>
    </lineage>
</organism>